<dbReference type="PANTHER" id="PTHR23155:SF1230">
    <property type="entry name" value="OS09G0517200 PROTEIN"/>
    <property type="match status" value="1"/>
</dbReference>
<dbReference type="InterPro" id="IPR041118">
    <property type="entry name" value="Rx_N"/>
</dbReference>
<dbReference type="Pfam" id="PF23598">
    <property type="entry name" value="LRR_14"/>
    <property type="match status" value="4"/>
</dbReference>
<dbReference type="eggNOG" id="KOG4658">
    <property type="taxonomic scope" value="Eukaryota"/>
</dbReference>
<dbReference type="Gramene" id="LPERR09G12650.3">
    <property type="protein sequence ID" value="LPERR09G12650.3"/>
    <property type="gene ID" value="LPERR09G12650"/>
</dbReference>
<dbReference type="PANTHER" id="PTHR23155">
    <property type="entry name" value="DISEASE RESISTANCE PROTEIN RP"/>
    <property type="match status" value="1"/>
</dbReference>
<feature type="domain" description="Disease resistance protein winged helix" evidence="10">
    <location>
        <begin position="1368"/>
        <end position="1440"/>
    </location>
</feature>
<dbReference type="FunFam" id="1.10.10.10:FF:000322">
    <property type="entry name" value="Probable disease resistance protein At1g63360"/>
    <property type="match status" value="2"/>
</dbReference>
<dbReference type="Proteomes" id="UP000032180">
    <property type="component" value="Chromosome 9"/>
</dbReference>
<dbReference type="InterPro" id="IPR042197">
    <property type="entry name" value="Apaf_helical"/>
</dbReference>
<dbReference type="InterPro" id="IPR001611">
    <property type="entry name" value="Leu-rich_rpt"/>
</dbReference>
<dbReference type="InterPro" id="IPR038005">
    <property type="entry name" value="RX-like_CC"/>
</dbReference>
<dbReference type="Pfam" id="PF00931">
    <property type="entry name" value="NB-ARC"/>
    <property type="match status" value="2"/>
</dbReference>
<dbReference type="InterPro" id="IPR044974">
    <property type="entry name" value="Disease_R_plants"/>
</dbReference>
<feature type="domain" description="Disease resistance R13L4/SHOC-2-like LRR" evidence="11">
    <location>
        <begin position="547"/>
        <end position="644"/>
    </location>
</feature>
<proteinExistence type="inferred from homology"/>
<dbReference type="STRING" id="77586.A0A0D9XFP6"/>
<feature type="compositionally biased region" description="Low complexity" evidence="7">
    <location>
        <begin position="1906"/>
        <end position="1916"/>
    </location>
</feature>
<feature type="domain" description="NB-ARC" evidence="8">
    <location>
        <begin position="1132"/>
        <end position="1280"/>
    </location>
</feature>
<dbReference type="InterPro" id="IPR002182">
    <property type="entry name" value="NB-ARC"/>
</dbReference>
<reference evidence="12 13" key="1">
    <citation type="submission" date="2012-08" db="EMBL/GenBank/DDBJ databases">
        <title>Oryza genome evolution.</title>
        <authorList>
            <person name="Wing R.A."/>
        </authorList>
    </citation>
    <scope>NUCLEOTIDE SEQUENCE</scope>
</reference>
<dbReference type="InterPro" id="IPR055414">
    <property type="entry name" value="LRR_R13L4/SHOC2-like"/>
</dbReference>
<evidence type="ECO:0000259" key="8">
    <source>
        <dbReference type="Pfam" id="PF00931"/>
    </source>
</evidence>
<dbReference type="PRINTS" id="PR00364">
    <property type="entry name" value="DISEASERSIST"/>
</dbReference>
<name>A0A0D9XFP6_9ORYZ</name>
<feature type="region of interest" description="Disordered" evidence="7">
    <location>
        <begin position="1879"/>
        <end position="1925"/>
    </location>
</feature>
<dbReference type="Pfam" id="PF23559">
    <property type="entry name" value="WHD_DRP"/>
    <property type="match status" value="2"/>
</dbReference>
<feature type="domain" description="Disease resistance R13L4/SHOC-2-like LRR" evidence="11">
    <location>
        <begin position="692"/>
        <end position="931"/>
    </location>
</feature>
<dbReference type="GO" id="GO:0002758">
    <property type="term" value="P:innate immune response-activating signaling pathway"/>
    <property type="evidence" value="ECO:0007669"/>
    <property type="project" value="UniProtKB-ARBA"/>
</dbReference>
<keyword evidence="2" id="KW-0433">Leucine-rich repeat</keyword>
<keyword evidence="4" id="KW-0547">Nucleotide-binding</keyword>
<dbReference type="PROSITE" id="PS51450">
    <property type="entry name" value="LRR"/>
    <property type="match status" value="1"/>
</dbReference>
<dbReference type="GO" id="GO:0042742">
    <property type="term" value="P:defense response to bacterium"/>
    <property type="evidence" value="ECO:0007669"/>
    <property type="project" value="UniProtKB-ARBA"/>
</dbReference>
<dbReference type="SUPFAM" id="SSF52058">
    <property type="entry name" value="L domain-like"/>
    <property type="match status" value="2"/>
</dbReference>
<dbReference type="Gene3D" id="1.20.5.4130">
    <property type="match status" value="2"/>
</dbReference>
<dbReference type="GO" id="GO:0043531">
    <property type="term" value="F:ADP binding"/>
    <property type="evidence" value="ECO:0007669"/>
    <property type="project" value="InterPro"/>
</dbReference>
<dbReference type="CDD" id="cd14798">
    <property type="entry name" value="RX-CC_like"/>
    <property type="match status" value="2"/>
</dbReference>
<evidence type="ECO:0000256" key="4">
    <source>
        <dbReference type="ARBA" id="ARBA00022741"/>
    </source>
</evidence>
<dbReference type="Gene3D" id="3.80.10.10">
    <property type="entry name" value="Ribonuclease Inhibitor"/>
    <property type="match status" value="4"/>
</dbReference>
<dbReference type="Gene3D" id="1.10.8.430">
    <property type="entry name" value="Helical domain of apoptotic protease-activating factors"/>
    <property type="match status" value="2"/>
</dbReference>
<keyword evidence="5" id="KW-0611">Plant defense</keyword>
<feature type="domain" description="Disease resistance R13L4/SHOC-2-like LRR" evidence="11">
    <location>
        <begin position="1489"/>
        <end position="1587"/>
    </location>
</feature>
<protein>
    <submittedName>
        <fullName evidence="12">Uncharacterized protein</fullName>
    </submittedName>
</protein>
<keyword evidence="3" id="KW-0677">Repeat</keyword>
<reference evidence="12" key="3">
    <citation type="submission" date="2015-04" db="UniProtKB">
        <authorList>
            <consortium name="EnsemblPlants"/>
        </authorList>
    </citation>
    <scope>IDENTIFICATION</scope>
</reference>
<evidence type="ECO:0000259" key="11">
    <source>
        <dbReference type="Pfam" id="PF23598"/>
    </source>
</evidence>
<feature type="domain" description="Disease resistance R13L4/SHOC-2-like LRR" evidence="11">
    <location>
        <begin position="1635"/>
        <end position="1854"/>
    </location>
</feature>
<evidence type="ECO:0000256" key="1">
    <source>
        <dbReference type="ARBA" id="ARBA00008894"/>
    </source>
</evidence>
<dbReference type="InterPro" id="IPR032675">
    <property type="entry name" value="LRR_dom_sf"/>
</dbReference>
<evidence type="ECO:0000256" key="2">
    <source>
        <dbReference type="ARBA" id="ARBA00022614"/>
    </source>
</evidence>
<sequence length="1925" mass="215814">MEATAVSLARSALDGVVSRAGTAVADEAALLLGVRREVEFIRDELDMMRSFLRLAAGANHADINADDTVRTWVNQVRDLAHDVEDSLLDFAAASPPVWRRLAARHRVAARIREIKSSFDELNHRFLRYRIVVEHPRAGDAAGGEHDAAQYFTAEMAFQESDIIGRAREKEEVTAMVLNVSGGNGGGGGEVGIVAVWGMGGMGKSSVVRMAYNDPILLDAFDCGAWVTVPHPLDGADEFVRRMRRQLGVGVADVHDAGDLRGKRYVIIVDDLNSQEEWDHIWPVLNVDGGKGSRVVVTTRREDVARYCAGHAREGNGHVYELKPLGRDESRDLFCHKVFKSTEYTLEKEMEDQAVPILKRCRGLPLAISTIGGLLANRPKTSMEWMKLHEHLGAELESDLRNITKVIVSSYDGLPYDLKSIFLYLSIFPENHEIRCTRLLRRWMAEGYISKNRDMPVEEVGQRFYNELINRSMIQPSKKRISPSVSVDRCRVHSMVLQIILSKSIEENQLFIIKKHCNEIPQSKMRHLVVSRWKRRDEKLERLNFSYVRSLTVFGDCPASLISPKMRLLRVLDLEDSVNLKNEDLRHVGELHHLRYLCLRGTEISKLPCLQNLRYLETLDIQDTKVTQLPHGIAKLEKLRYLLAGVNFSKELLHKVEQPETDHRKANLLGNMVSCLYCNGSDCCGISNLDRVSVRAPEGVEKLRGLLMLSVINVSYGNGVAGKLKKLTNLRRLGVSGVIEEEGQDLCKSIEKLSRLQRLEVRSDSLEFLSESKFTAPKHLRSLRLYGNLFRLPKWIGSLNDLAKLKLLRTQLEQGQIMLLGKLRNLALLGLWENSYIGNSLHFGTGTFPKLKFLDIDGLKNIETVTIKNGAMPELEQLWVNDCKELLDNEDGLSGVPHLSNLNELLVKKCGEKENLMEILQTQVSEHIKRPKFLIGKSIREQDQEEMEATAVSLARTVLDGVLGGAGTAVAEEAALLLGVRREVDFIRNELEMMQSFLRATSGGGGAAGDTVRTWVKQVRDLAYDVEDCLLDFMLLASSPSSRPWCLAAHYRVASRIRELKACFEELNQRNLRYQVVSAAAAVATAGVHDDEHIRSSGGGAFQESQDIGRVDEKKKLIDLIGSSSGDGNAAGKRRVVSVWGMGGMGKSSMARMVYNDPDFIDGFDCRAWVTVPHPLDDAGEFVLRLGKQLGVEATTDKNAVAKYLEQKRYLIVVDDLRSLVEWGHISPCLVDGLAGGGGRVIVTTRRGDVARRCVGDMEKNAFELKALADPHDRELLYQKVRIGAENTLTDEMTKEADQILKRCHGLPLAIATIGGLLANRPKTTREWANLCNQLGSELEFDRGINRVITSSYDGLPYHLKSCFLYLSVFPENHEIRCTRLLRRWIAEGYITKRRDMTVEEVGERYYNDLMNRSMIRPLKKKVGASMAVERCQVHGVVLQIILSKSIEENQLFIIDKHCNEIPQSKIRHLVVTRWNRSEEKMASINLSRIRSLTVFGQCPVSLISRELRLLRVLDLEDAVGLENDDLKHVRDLYHLRYLGLRGTEISRLPSSLQNLKYLETLDIQDTKVTHLPDGIAKLEKLRYLLAGINFAENLAEKMQENNAAQSNADLLGTLADWLCKCCRGFSECRESSFSCFAGQSSVRAPEGIDKLRNLHMLGVLHIEQGSGVAEKLVELTSLRRLGVDLDANVKEGEALCNSIHKLVRLERLEVRSKSLQFLNGLNGSAPKQLLSLRLYGYLGTLPGWISSLNDLAKVKLLQTQLEQKDIDLIGNLSNLASLGLWGKSFAEESLRFDKKMFQKLKSLHIEGLEKIETVDIQNGAMPQLEKLRVKKCSTLRDNEEGLSGVLFLRNLNELVLMSCGDKPELEKILQKQISELARRARQDSGSPRRAKLLTGKSMAGRNPKGNNTVECNNANNTKCGHSNGL</sequence>
<evidence type="ECO:0000256" key="5">
    <source>
        <dbReference type="ARBA" id="ARBA00022821"/>
    </source>
</evidence>
<comment type="similarity">
    <text evidence="1">Belongs to the disease resistance NB-LRR family.</text>
</comment>
<dbReference type="EnsemblPlants" id="LPERR09G12650.3">
    <property type="protein sequence ID" value="LPERR09G12650.3"/>
    <property type="gene ID" value="LPERR09G12650"/>
</dbReference>
<organism evidence="12 13">
    <name type="scientific">Leersia perrieri</name>
    <dbReference type="NCBI Taxonomy" id="77586"/>
    <lineage>
        <taxon>Eukaryota</taxon>
        <taxon>Viridiplantae</taxon>
        <taxon>Streptophyta</taxon>
        <taxon>Embryophyta</taxon>
        <taxon>Tracheophyta</taxon>
        <taxon>Spermatophyta</taxon>
        <taxon>Magnoliopsida</taxon>
        <taxon>Liliopsida</taxon>
        <taxon>Poales</taxon>
        <taxon>Poaceae</taxon>
        <taxon>BOP clade</taxon>
        <taxon>Oryzoideae</taxon>
        <taxon>Oryzeae</taxon>
        <taxon>Oryzinae</taxon>
        <taxon>Leersia</taxon>
    </lineage>
</organism>
<reference evidence="13" key="2">
    <citation type="submission" date="2013-12" db="EMBL/GenBank/DDBJ databases">
        <authorList>
            <person name="Yu Y."/>
            <person name="Lee S."/>
            <person name="de Baynast K."/>
            <person name="Wissotski M."/>
            <person name="Liu L."/>
            <person name="Talag J."/>
            <person name="Goicoechea J."/>
            <person name="Angelova A."/>
            <person name="Jetty R."/>
            <person name="Kudrna D."/>
            <person name="Golser W."/>
            <person name="Rivera L."/>
            <person name="Zhang J."/>
            <person name="Wing R."/>
        </authorList>
    </citation>
    <scope>NUCLEOTIDE SEQUENCE</scope>
</reference>
<evidence type="ECO:0000256" key="7">
    <source>
        <dbReference type="SAM" id="MobiDB-lite"/>
    </source>
</evidence>
<evidence type="ECO:0000259" key="9">
    <source>
        <dbReference type="Pfam" id="PF18052"/>
    </source>
</evidence>
<feature type="domain" description="Disease resistance protein winged helix" evidence="10">
    <location>
        <begin position="426"/>
        <end position="498"/>
    </location>
</feature>
<evidence type="ECO:0000256" key="3">
    <source>
        <dbReference type="ARBA" id="ARBA00022737"/>
    </source>
</evidence>
<dbReference type="InterPro" id="IPR036388">
    <property type="entry name" value="WH-like_DNA-bd_sf"/>
</dbReference>
<feature type="domain" description="Disease resistance N-terminal" evidence="9">
    <location>
        <begin position="14"/>
        <end position="92"/>
    </location>
</feature>
<evidence type="ECO:0000313" key="13">
    <source>
        <dbReference type="Proteomes" id="UP000032180"/>
    </source>
</evidence>
<dbReference type="SUPFAM" id="SSF52540">
    <property type="entry name" value="P-loop containing nucleoside triphosphate hydrolases"/>
    <property type="match status" value="2"/>
</dbReference>
<evidence type="ECO:0000313" key="12">
    <source>
        <dbReference type="EnsemblPlants" id="LPERR09G12650.3"/>
    </source>
</evidence>
<evidence type="ECO:0000256" key="6">
    <source>
        <dbReference type="ARBA" id="ARBA00023054"/>
    </source>
</evidence>
<dbReference type="Pfam" id="PF18052">
    <property type="entry name" value="Rx_N"/>
    <property type="match status" value="2"/>
</dbReference>
<dbReference type="Gene3D" id="1.10.10.10">
    <property type="entry name" value="Winged helix-like DNA-binding domain superfamily/Winged helix DNA-binding domain"/>
    <property type="match status" value="2"/>
</dbReference>
<dbReference type="GO" id="GO:0009626">
    <property type="term" value="P:plant-type hypersensitive response"/>
    <property type="evidence" value="ECO:0007669"/>
    <property type="project" value="UniProtKB-ARBA"/>
</dbReference>
<feature type="domain" description="NB-ARC" evidence="8">
    <location>
        <begin position="188"/>
        <end position="341"/>
    </location>
</feature>
<evidence type="ECO:0000259" key="10">
    <source>
        <dbReference type="Pfam" id="PF23559"/>
    </source>
</evidence>
<keyword evidence="6" id="KW-0175">Coiled coil</keyword>
<accession>A0A0D9XFP6</accession>
<dbReference type="Gene3D" id="3.40.50.300">
    <property type="entry name" value="P-loop containing nucleotide triphosphate hydrolases"/>
    <property type="match status" value="2"/>
</dbReference>
<dbReference type="InterPro" id="IPR058922">
    <property type="entry name" value="WHD_DRP"/>
</dbReference>
<keyword evidence="13" id="KW-1185">Reference proteome</keyword>
<feature type="domain" description="Disease resistance N-terminal" evidence="9">
    <location>
        <begin position="959"/>
        <end position="1043"/>
    </location>
</feature>
<dbReference type="InterPro" id="IPR027417">
    <property type="entry name" value="P-loop_NTPase"/>
</dbReference>